<evidence type="ECO:0000313" key="1">
    <source>
        <dbReference type="EMBL" id="SPO36469.1"/>
    </source>
</evidence>
<dbReference type="GO" id="GO:0003677">
    <property type="term" value="F:DNA binding"/>
    <property type="evidence" value="ECO:0007669"/>
    <property type="project" value="InterPro"/>
</dbReference>
<proteinExistence type="predicted"/>
<evidence type="ECO:0000313" key="2">
    <source>
        <dbReference type="Proteomes" id="UP000323386"/>
    </source>
</evidence>
<dbReference type="EMBL" id="OOIP01000004">
    <property type="protein sequence ID" value="SPO36469.1"/>
    <property type="molecule type" value="Genomic_DNA"/>
</dbReference>
<name>A0A5C3EZ80_9BASI</name>
<dbReference type="OrthoDB" id="10611004at2759"/>
<protein>
    <submittedName>
        <fullName evidence="1">Uncharacterized protein</fullName>
    </submittedName>
</protein>
<dbReference type="AlphaFoldDB" id="A0A5C3EZ80"/>
<dbReference type="SUPFAM" id="SSF56349">
    <property type="entry name" value="DNA breaking-rejoining enzymes"/>
    <property type="match status" value="1"/>
</dbReference>
<keyword evidence="2" id="KW-1185">Reference proteome</keyword>
<dbReference type="Proteomes" id="UP000323386">
    <property type="component" value="Unassembled WGS sequence"/>
</dbReference>
<organism evidence="1 2">
    <name type="scientific">Pseudozyma flocculosa</name>
    <dbReference type="NCBI Taxonomy" id="84751"/>
    <lineage>
        <taxon>Eukaryota</taxon>
        <taxon>Fungi</taxon>
        <taxon>Dikarya</taxon>
        <taxon>Basidiomycota</taxon>
        <taxon>Ustilaginomycotina</taxon>
        <taxon>Ustilaginomycetes</taxon>
        <taxon>Ustilaginales</taxon>
        <taxon>Ustilaginaceae</taxon>
        <taxon>Pseudozyma</taxon>
    </lineage>
</organism>
<dbReference type="InterPro" id="IPR011010">
    <property type="entry name" value="DNA_brk_join_enz"/>
</dbReference>
<reference evidence="1 2" key="1">
    <citation type="submission" date="2018-03" db="EMBL/GenBank/DDBJ databases">
        <authorList>
            <person name="Guldener U."/>
        </authorList>
    </citation>
    <scope>NUCLEOTIDE SEQUENCE [LARGE SCALE GENOMIC DNA]</scope>
    <source>
        <strain evidence="1 2">DAOM196992</strain>
    </source>
</reference>
<accession>A0A5C3EZ80</accession>
<sequence>MDIDQNILSPAEQSIFVQLSGVQSCKEMDVRSACAALQTHTDAVGLPYGSFHRLRHDFATHLKILFGDEVARMLLNHIMKADTLNRHYTEGIAVYNLMRIRAGKSDDGALKDKLKFTNYEEARITGFAH</sequence>
<gene>
    <name evidence="1" type="ORF">PSFLO_01940</name>
</gene>